<reference evidence="1 2" key="1">
    <citation type="submission" date="2021-02" db="EMBL/GenBank/DDBJ databases">
        <title>Leishmania (Mundinia) enrietti genome sequencing and assembly.</title>
        <authorList>
            <person name="Almutairi H."/>
            <person name="Gatherer D."/>
        </authorList>
    </citation>
    <scope>NUCLEOTIDE SEQUENCE [LARGE SCALE GENOMIC DNA]</scope>
    <source>
        <strain evidence="1">CUR178</strain>
    </source>
</reference>
<accession>A0A836KVM1</accession>
<protein>
    <submittedName>
        <fullName evidence="1">Uncharacterized protein</fullName>
    </submittedName>
</protein>
<keyword evidence="2" id="KW-1185">Reference proteome</keyword>
<sequence length="87" mass="9349">MRCVAIVTVGERVPSLIETMQRGALPHCILIRLVKLLEGRREPRRSLELSAQPAEKGALTLVMYAYGSAIAGTKGMGGRLNELCGAV</sequence>
<dbReference type="EMBL" id="JAFHKP010000001">
    <property type="protein sequence ID" value="KAG5487402.1"/>
    <property type="molecule type" value="Genomic_DNA"/>
</dbReference>
<name>A0A836KVM1_LEIEN</name>
<organism evidence="1 2">
    <name type="scientific">Leishmania enriettii</name>
    <dbReference type="NCBI Taxonomy" id="5663"/>
    <lineage>
        <taxon>Eukaryota</taxon>
        <taxon>Discoba</taxon>
        <taxon>Euglenozoa</taxon>
        <taxon>Kinetoplastea</taxon>
        <taxon>Metakinetoplastina</taxon>
        <taxon>Trypanosomatida</taxon>
        <taxon>Trypanosomatidae</taxon>
        <taxon>Leishmaniinae</taxon>
        <taxon>Leishmania</taxon>
    </lineage>
</organism>
<dbReference type="KEGG" id="lenr:94175625"/>
<gene>
    <name evidence="1" type="ORF">CUR178_08488</name>
</gene>
<dbReference type="GeneID" id="94175625"/>
<evidence type="ECO:0000313" key="1">
    <source>
        <dbReference type="EMBL" id="KAG5487402.1"/>
    </source>
</evidence>
<dbReference type="Proteomes" id="UP000674179">
    <property type="component" value="Chromosome 1"/>
</dbReference>
<dbReference type="AlphaFoldDB" id="A0A836KVM1"/>
<evidence type="ECO:0000313" key="2">
    <source>
        <dbReference type="Proteomes" id="UP000674179"/>
    </source>
</evidence>
<dbReference type="RefSeq" id="XP_067696218.1">
    <property type="nucleotide sequence ID" value="XM_067840115.1"/>
</dbReference>
<comment type="caution">
    <text evidence="1">The sequence shown here is derived from an EMBL/GenBank/DDBJ whole genome shotgun (WGS) entry which is preliminary data.</text>
</comment>
<proteinExistence type="predicted"/>